<comment type="caution">
    <text evidence="2">The sequence shown here is derived from an EMBL/GenBank/DDBJ whole genome shotgun (WGS) entry which is preliminary data.</text>
</comment>
<dbReference type="RefSeq" id="WP_023633655.1">
    <property type="nucleotide sequence ID" value="NZ_AYSF01000034.1"/>
</dbReference>
<organism evidence="2 3">
    <name type="scientific">Geobacillus thermopakistaniensis (strain MAS1)</name>
    <dbReference type="NCBI Taxonomy" id="1408282"/>
    <lineage>
        <taxon>Bacteria</taxon>
        <taxon>Bacillati</taxon>
        <taxon>Bacillota</taxon>
        <taxon>Bacilli</taxon>
        <taxon>Bacillales</taxon>
        <taxon>Anoxybacillaceae</taxon>
        <taxon>Geobacillus</taxon>
    </lineage>
</organism>
<sequence>MSHQNKTIVLYNGQSQYGVLRYFIQDLAASFQQLGFEVKIIDLLASSWIAELERVLKEKDVFFFFSMNAMGIDIKVGDQSLYDHLNIPLFAFLVDHPMYHINRLNQGVKNLIVSTVDQTHLSFLRTFLNGVYSKVFIPHGSSYHEVSVSSKTIEERKIDILFVGTFTNPDHFRKQWTDCDKYIGKLFDAIMEKYLYTHNQTLIDIAESVFVDYGIDQEYMHHVNFWSHLVNVDLYIRNRRRMEAVLETAKLDARFEVYGNGWETLFTNHHSIKLNRAIGFGDVYEKMKDSKLVLNVLPNFVHGGHERIFTTMLNGSVSLTDNNLFLESEFKDGEDLLLYSFTPYPHARIQSFLDNKVTLQKIAENGRKKAMEKHTWLARAEKIIETVIYHKHFMA</sequence>
<accession>A0A7U9P745</accession>
<dbReference type="Pfam" id="PF13524">
    <property type="entry name" value="Glyco_trans_1_2"/>
    <property type="match status" value="1"/>
</dbReference>
<proteinExistence type="predicted"/>
<protein>
    <recommendedName>
        <fullName evidence="1">Spore protein YkvP/CgeB glycosyl transferase-like domain-containing protein</fullName>
    </recommendedName>
</protein>
<name>A0A7U9P745_GEOTM</name>
<evidence type="ECO:0000313" key="3">
    <source>
        <dbReference type="Proteomes" id="UP000018339"/>
    </source>
</evidence>
<dbReference type="Proteomes" id="UP000018339">
    <property type="component" value="Unassembled WGS sequence"/>
</dbReference>
<dbReference type="AlphaFoldDB" id="A0A7U9P745"/>
<keyword evidence="3" id="KW-1185">Reference proteome</keyword>
<feature type="domain" description="Spore protein YkvP/CgeB glycosyl transferase-like" evidence="1">
    <location>
        <begin position="243"/>
        <end position="384"/>
    </location>
</feature>
<gene>
    <name evidence="2" type="ORF">T260_05195</name>
</gene>
<evidence type="ECO:0000313" key="2">
    <source>
        <dbReference type="EMBL" id="ESU73050.1"/>
    </source>
</evidence>
<evidence type="ECO:0000259" key="1">
    <source>
        <dbReference type="Pfam" id="PF13524"/>
    </source>
</evidence>
<dbReference type="EMBL" id="AYSF01000034">
    <property type="protein sequence ID" value="ESU73050.1"/>
    <property type="molecule type" value="Genomic_DNA"/>
</dbReference>
<reference evidence="2 3" key="1">
    <citation type="journal article" date="2014" name="Genome Announc.">
        <title>Draft Genome Sequence of Geobacillus thermopakistaniensis Strain MAS1.</title>
        <authorList>
            <person name="Siddiqui M.A."/>
            <person name="Rashid N."/>
            <person name="Ayyampalayam S."/>
            <person name="Whitman W.B."/>
        </authorList>
    </citation>
    <scope>NUCLEOTIDE SEQUENCE [LARGE SCALE GENOMIC DNA]</scope>
    <source>
        <strain evidence="2 3">MAS1</strain>
    </source>
</reference>
<dbReference type="InterPro" id="IPR055259">
    <property type="entry name" value="YkvP/CgeB_Glyco_trans-like"/>
</dbReference>